<feature type="compositionally biased region" description="Polar residues" evidence="1">
    <location>
        <begin position="1"/>
        <end position="13"/>
    </location>
</feature>
<dbReference type="Proteomes" id="UP000323000">
    <property type="component" value="Chromosome 7"/>
</dbReference>
<organism evidence="2 3">
    <name type="scientific">Acer yangbiense</name>
    <dbReference type="NCBI Taxonomy" id="1000413"/>
    <lineage>
        <taxon>Eukaryota</taxon>
        <taxon>Viridiplantae</taxon>
        <taxon>Streptophyta</taxon>
        <taxon>Embryophyta</taxon>
        <taxon>Tracheophyta</taxon>
        <taxon>Spermatophyta</taxon>
        <taxon>Magnoliopsida</taxon>
        <taxon>eudicotyledons</taxon>
        <taxon>Gunneridae</taxon>
        <taxon>Pentapetalae</taxon>
        <taxon>rosids</taxon>
        <taxon>malvids</taxon>
        <taxon>Sapindales</taxon>
        <taxon>Sapindaceae</taxon>
        <taxon>Hippocastanoideae</taxon>
        <taxon>Acereae</taxon>
        <taxon>Acer</taxon>
    </lineage>
</organism>
<dbReference type="EMBL" id="VAHF01000007">
    <property type="protein sequence ID" value="TXG57560.1"/>
    <property type="molecule type" value="Genomic_DNA"/>
</dbReference>
<gene>
    <name evidence="2" type="ORF">EZV62_015389</name>
</gene>
<feature type="compositionally biased region" description="Basic and acidic residues" evidence="1">
    <location>
        <begin position="14"/>
        <end position="29"/>
    </location>
</feature>
<sequence>MVSRFPGQNNGSLSERDRFLAADPKKSGERSQNLKSRSQASQNGKSTSAFRAGKDVTAETRSGTLKPESVMGPPQFERMIIDGPRVGPETSSTISNQIIVDSSHGLINEVTTQTSNDPVLSKVDDRPKLVNQVEVIEVTRKTKTSDIRITPKKKTSKKWKRAVRGKEQQLVGLVSSPLHCMLEAGKVGRKSPKLTSLPQSFSKRIPGRENSRKVEFQAMVKDQLYRRSLNARPTESNDRPLLERTGAGKPLCVRNLAEGAQQIFPGFHFHFHFHFGDKVVRFQREIVRAFCFEQFWLKETDIEKVVEEAWLEKGSFRSSKDLRIKLDWCASRLSGWSRTRVLEREVEELLEYDEIYWKQRSRAEWLGAGDHNSKFFHMKASARKKKNQISYLLDNAGRPLSDAQSRSLSAPFLGKEIRVAIFSLSPTKAPDPDGFQPILPKILVHDWGVCLSILNGEISIRQFNFTNVVLIPKIKNPDNIRDFQPIALCGPVYKIISKVSSEDFSLFCMCAWAIWEDRNALLNNGKAKEPGRLVE</sequence>
<dbReference type="OrthoDB" id="1113141at2759"/>
<dbReference type="AlphaFoldDB" id="A0A5C7HKK3"/>
<feature type="compositionally biased region" description="Polar residues" evidence="1">
    <location>
        <begin position="30"/>
        <end position="49"/>
    </location>
</feature>
<comment type="caution">
    <text evidence="2">The sequence shown here is derived from an EMBL/GenBank/DDBJ whole genome shotgun (WGS) entry which is preliminary data.</text>
</comment>
<name>A0A5C7HKK3_9ROSI</name>
<reference evidence="3" key="1">
    <citation type="journal article" date="2019" name="Gigascience">
        <title>De novo genome assembly of the endangered Acer yangbiense, a plant species with extremely small populations endemic to Yunnan Province, China.</title>
        <authorList>
            <person name="Yang J."/>
            <person name="Wariss H.M."/>
            <person name="Tao L."/>
            <person name="Zhang R."/>
            <person name="Yun Q."/>
            <person name="Hollingsworth P."/>
            <person name="Dao Z."/>
            <person name="Luo G."/>
            <person name="Guo H."/>
            <person name="Ma Y."/>
            <person name="Sun W."/>
        </authorList>
    </citation>
    <scope>NUCLEOTIDE SEQUENCE [LARGE SCALE GENOMIC DNA]</scope>
    <source>
        <strain evidence="3">cv. Malutang</strain>
    </source>
</reference>
<evidence type="ECO:0000313" key="3">
    <source>
        <dbReference type="Proteomes" id="UP000323000"/>
    </source>
</evidence>
<evidence type="ECO:0000313" key="2">
    <source>
        <dbReference type="EMBL" id="TXG57560.1"/>
    </source>
</evidence>
<proteinExistence type="predicted"/>
<evidence type="ECO:0000256" key="1">
    <source>
        <dbReference type="SAM" id="MobiDB-lite"/>
    </source>
</evidence>
<keyword evidence="3" id="KW-1185">Reference proteome</keyword>
<protein>
    <submittedName>
        <fullName evidence="2">Uncharacterized protein</fullName>
    </submittedName>
</protein>
<feature type="region of interest" description="Disordered" evidence="1">
    <location>
        <begin position="1"/>
        <end position="72"/>
    </location>
</feature>
<accession>A0A5C7HKK3</accession>